<dbReference type="AlphaFoldDB" id="A0A7C4FE87"/>
<accession>A0A7C4FE87</accession>
<gene>
    <name evidence="2" type="ORF">ENV14_05820</name>
</gene>
<evidence type="ECO:0000313" key="2">
    <source>
        <dbReference type="EMBL" id="HGI87884.1"/>
    </source>
</evidence>
<dbReference type="EMBL" id="DTFF01000048">
    <property type="protein sequence ID" value="HGI87884.1"/>
    <property type="molecule type" value="Genomic_DNA"/>
</dbReference>
<keyword evidence="1" id="KW-0812">Transmembrane</keyword>
<sequence length="142" mass="16135">MRLWLTPVLVLCILLLAPMLTARTEDLDLEVAILVDRASKLHSMGVNTTNVVEKLSSAVEAYEHGDFEKAWAHLNEARKIVEELEKGAGEAYSRLLLLKVATVALLASIPIAVYLLLPRAYLYLWFRVRRKWVVRWPPVGTR</sequence>
<name>A0A7C4FE87_9CREN</name>
<keyword evidence="1" id="KW-0472">Membrane</keyword>
<feature type="transmembrane region" description="Helical" evidence="1">
    <location>
        <begin position="96"/>
        <end position="117"/>
    </location>
</feature>
<comment type="caution">
    <text evidence="2">The sequence shown here is derived from an EMBL/GenBank/DDBJ whole genome shotgun (WGS) entry which is preliminary data.</text>
</comment>
<proteinExistence type="predicted"/>
<keyword evidence="1" id="KW-1133">Transmembrane helix</keyword>
<evidence type="ECO:0000256" key="1">
    <source>
        <dbReference type="SAM" id="Phobius"/>
    </source>
</evidence>
<protein>
    <submittedName>
        <fullName evidence="2">Uncharacterized protein</fullName>
    </submittedName>
</protein>
<reference evidence="2" key="1">
    <citation type="journal article" date="2020" name="mSystems">
        <title>Genome- and Community-Level Interaction Insights into Carbon Utilization and Element Cycling Functions of Hydrothermarchaeota in Hydrothermal Sediment.</title>
        <authorList>
            <person name="Zhou Z."/>
            <person name="Liu Y."/>
            <person name="Xu W."/>
            <person name="Pan J."/>
            <person name="Luo Z.H."/>
            <person name="Li M."/>
        </authorList>
    </citation>
    <scope>NUCLEOTIDE SEQUENCE [LARGE SCALE GENOMIC DNA]</scope>
    <source>
        <strain evidence="2">SpSt-732</strain>
    </source>
</reference>
<organism evidence="2">
    <name type="scientific">Ignisphaera aggregans</name>
    <dbReference type="NCBI Taxonomy" id="334771"/>
    <lineage>
        <taxon>Archaea</taxon>
        <taxon>Thermoproteota</taxon>
        <taxon>Thermoprotei</taxon>
        <taxon>Desulfurococcales</taxon>
        <taxon>Desulfurococcaceae</taxon>
        <taxon>Ignisphaera</taxon>
    </lineage>
</organism>